<dbReference type="GO" id="GO:0004674">
    <property type="term" value="F:protein serine/threonine kinase activity"/>
    <property type="evidence" value="ECO:0007669"/>
    <property type="project" value="UniProtKB-KW"/>
</dbReference>
<comment type="catalytic activity">
    <reaction evidence="10">
        <text>L-seryl-[protein] + ATP = O-phospho-L-seryl-[protein] + ADP + H(+)</text>
        <dbReference type="Rhea" id="RHEA:17989"/>
        <dbReference type="Rhea" id="RHEA-COMP:9863"/>
        <dbReference type="Rhea" id="RHEA-COMP:11604"/>
        <dbReference type="ChEBI" id="CHEBI:15378"/>
        <dbReference type="ChEBI" id="CHEBI:29999"/>
        <dbReference type="ChEBI" id="CHEBI:30616"/>
        <dbReference type="ChEBI" id="CHEBI:83421"/>
        <dbReference type="ChEBI" id="CHEBI:456216"/>
        <dbReference type="EC" id="2.7.11.1"/>
    </reaction>
</comment>
<comment type="similarity">
    <text evidence="1">Belongs to the PI3/PI4-kinase family.</text>
</comment>
<feature type="domain" description="PI3K/PI4K catalytic" evidence="12">
    <location>
        <begin position="2892"/>
        <end position="3205"/>
    </location>
</feature>
<dbReference type="InterPro" id="IPR024585">
    <property type="entry name" value="mTOR_dom"/>
</dbReference>
<dbReference type="EMBL" id="UXSR01005329">
    <property type="protein sequence ID" value="VDD81118.1"/>
    <property type="molecule type" value="Genomic_DNA"/>
</dbReference>
<reference evidence="14 15" key="1">
    <citation type="submission" date="2018-10" db="EMBL/GenBank/DDBJ databases">
        <authorList>
            <consortium name="Pathogen Informatics"/>
        </authorList>
    </citation>
    <scope>NUCLEOTIDE SEQUENCE [LARGE SCALE GENOMIC DNA]</scope>
</reference>
<dbReference type="SUPFAM" id="SSF56112">
    <property type="entry name" value="Protein kinase-like (PK-like)"/>
    <property type="match status" value="1"/>
</dbReference>
<accession>A0A0R3UI92</accession>
<dbReference type="SUPFAM" id="SSF47212">
    <property type="entry name" value="FKBP12-rapamycin-binding domain of FKBP-rapamycin-associated protein (FRAP)"/>
    <property type="match status" value="1"/>
</dbReference>
<feature type="compositionally biased region" description="Low complexity" evidence="11">
    <location>
        <begin position="3191"/>
        <end position="3207"/>
    </location>
</feature>
<dbReference type="InterPro" id="IPR057564">
    <property type="entry name" value="HEAT_ATR"/>
</dbReference>
<dbReference type="InterPro" id="IPR050517">
    <property type="entry name" value="DDR_Repair_Kinase"/>
</dbReference>
<dbReference type="Gene3D" id="3.30.1010.10">
    <property type="entry name" value="Phosphatidylinositol 3-kinase Catalytic Subunit, Chain A, domain 4"/>
    <property type="match status" value="1"/>
</dbReference>
<evidence type="ECO:0000256" key="6">
    <source>
        <dbReference type="ARBA" id="ARBA00022741"/>
    </source>
</evidence>
<dbReference type="InterPro" id="IPR016024">
    <property type="entry name" value="ARM-type_fold"/>
</dbReference>
<organism evidence="14 15">
    <name type="scientific">Mesocestoides corti</name>
    <name type="common">Flatworm</name>
    <dbReference type="NCBI Taxonomy" id="53468"/>
    <lineage>
        <taxon>Eukaryota</taxon>
        <taxon>Metazoa</taxon>
        <taxon>Spiralia</taxon>
        <taxon>Lophotrochozoa</taxon>
        <taxon>Platyhelminthes</taxon>
        <taxon>Cestoda</taxon>
        <taxon>Eucestoda</taxon>
        <taxon>Cyclophyllidea</taxon>
        <taxon>Mesocestoididae</taxon>
        <taxon>Mesocestoides</taxon>
    </lineage>
</organism>
<dbReference type="GO" id="GO:0016242">
    <property type="term" value="P:negative regulation of macroautophagy"/>
    <property type="evidence" value="ECO:0007669"/>
    <property type="project" value="TreeGrafter"/>
</dbReference>
<dbReference type="SMART" id="SM01345">
    <property type="entry name" value="Rapamycin_bind"/>
    <property type="match status" value="1"/>
</dbReference>
<keyword evidence="3" id="KW-0723">Serine/threonine-protein kinase</keyword>
<feature type="region of interest" description="Disordered" evidence="11">
    <location>
        <begin position="3191"/>
        <end position="3215"/>
    </location>
</feature>
<evidence type="ECO:0000259" key="12">
    <source>
        <dbReference type="PROSITE" id="PS50290"/>
    </source>
</evidence>
<keyword evidence="15" id="KW-1185">Reference proteome</keyword>
<dbReference type="Pfam" id="PF23593">
    <property type="entry name" value="HEAT_ATR"/>
    <property type="match status" value="1"/>
</dbReference>
<dbReference type="InterPro" id="IPR011989">
    <property type="entry name" value="ARM-like"/>
</dbReference>
<dbReference type="GO" id="GO:0005524">
    <property type="term" value="F:ATP binding"/>
    <property type="evidence" value="ECO:0007669"/>
    <property type="project" value="UniProtKB-KW"/>
</dbReference>
<dbReference type="OrthoDB" id="2250022at2759"/>
<evidence type="ECO:0000259" key="13">
    <source>
        <dbReference type="PROSITE" id="PS51189"/>
    </source>
</evidence>
<dbReference type="FunFam" id="1.10.1070.11:FF:000029">
    <property type="entry name" value="Serine/threonine-protein kinase TOR"/>
    <property type="match status" value="1"/>
</dbReference>
<feature type="domain" description="FAT" evidence="13">
    <location>
        <begin position="2014"/>
        <end position="2716"/>
    </location>
</feature>
<dbReference type="GO" id="GO:0031932">
    <property type="term" value="C:TORC2 complex"/>
    <property type="evidence" value="ECO:0007669"/>
    <property type="project" value="TreeGrafter"/>
</dbReference>
<evidence type="ECO:0000256" key="7">
    <source>
        <dbReference type="ARBA" id="ARBA00022777"/>
    </source>
</evidence>
<keyword evidence="6" id="KW-0547">Nucleotide-binding</keyword>
<dbReference type="Pfam" id="PF02259">
    <property type="entry name" value="FAT"/>
    <property type="match status" value="2"/>
</dbReference>
<evidence type="ECO:0000256" key="10">
    <source>
        <dbReference type="ARBA" id="ARBA00048679"/>
    </source>
</evidence>
<dbReference type="Pfam" id="PF08771">
    <property type="entry name" value="FRB_dom"/>
    <property type="match status" value="1"/>
</dbReference>
<dbReference type="STRING" id="53468.A0A0R3UI92"/>
<dbReference type="SMART" id="SM01346">
    <property type="entry name" value="DUF3385"/>
    <property type="match status" value="1"/>
</dbReference>
<dbReference type="InterPro" id="IPR003151">
    <property type="entry name" value="PIK-rel_kinase_FAT"/>
</dbReference>
<name>A0A0R3UI92_MESCO</name>
<dbReference type="GO" id="GO:0005634">
    <property type="term" value="C:nucleus"/>
    <property type="evidence" value="ECO:0007669"/>
    <property type="project" value="TreeGrafter"/>
</dbReference>
<dbReference type="Gene3D" id="1.10.1070.11">
    <property type="entry name" value="Phosphatidylinositol 3-/4-kinase, catalytic domain"/>
    <property type="match status" value="1"/>
</dbReference>
<protein>
    <recommendedName>
        <fullName evidence="2">non-specific serine/threonine protein kinase</fullName>
        <ecNumber evidence="2">2.7.11.1</ecNumber>
    </recommendedName>
</protein>
<dbReference type="InterPro" id="IPR011009">
    <property type="entry name" value="Kinase-like_dom_sf"/>
</dbReference>
<evidence type="ECO:0000256" key="5">
    <source>
        <dbReference type="ARBA" id="ARBA00022737"/>
    </source>
</evidence>
<dbReference type="InterPro" id="IPR009076">
    <property type="entry name" value="FRB_dom"/>
</dbReference>
<dbReference type="CDD" id="cd05169">
    <property type="entry name" value="PIKKc_TOR"/>
    <property type="match status" value="1"/>
</dbReference>
<dbReference type="GO" id="GO:0038202">
    <property type="term" value="P:TORC1 signaling"/>
    <property type="evidence" value="ECO:0007669"/>
    <property type="project" value="TreeGrafter"/>
</dbReference>
<dbReference type="SMART" id="SM00146">
    <property type="entry name" value="PI3Kc"/>
    <property type="match status" value="1"/>
</dbReference>
<proteinExistence type="inferred from homology"/>
<dbReference type="PROSITE" id="PS51189">
    <property type="entry name" value="FAT"/>
    <property type="match status" value="1"/>
</dbReference>
<evidence type="ECO:0000313" key="15">
    <source>
        <dbReference type="Proteomes" id="UP000267029"/>
    </source>
</evidence>
<dbReference type="PANTHER" id="PTHR11139">
    <property type="entry name" value="ATAXIA TELANGIECTASIA MUTATED ATM -RELATED"/>
    <property type="match status" value="1"/>
</dbReference>
<evidence type="ECO:0000256" key="8">
    <source>
        <dbReference type="ARBA" id="ARBA00022840"/>
    </source>
</evidence>
<dbReference type="Gene3D" id="1.25.10.10">
    <property type="entry name" value="Leucine-rich Repeat Variant"/>
    <property type="match status" value="3"/>
</dbReference>
<dbReference type="GO" id="GO:0031931">
    <property type="term" value="C:TORC1 complex"/>
    <property type="evidence" value="ECO:0007669"/>
    <property type="project" value="TreeGrafter"/>
</dbReference>
<dbReference type="EC" id="2.7.11.1" evidence="2"/>
<dbReference type="FunFam" id="3.30.1010.10:FF:000006">
    <property type="entry name" value="Serine/threonine-protein kinase TOR"/>
    <property type="match status" value="1"/>
</dbReference>
<evidence type="ECO:0000256" key="9">
    <source>
        <dbReference type="ARBA" id="ARBA00047899"/>
    </source>
</evidence>
<sequence length="3329" mass="368880">MEVSLNRFLNGLKSSSEDLQLCTALDLRRYVASELKEAVSSNYSDFIEDLCLELEGMLAGSDYNEKRGAILAIGCLAEVDFVAVTPFYPRFVNLVNLLTTSGDLHLLVLGARLLGQFGLLLPNDFADGQIKRAYEHLRRGNLSISQKEFYILVLREAALHTPTSFYQHVSQCLPILLQFFREKDAIDVFPYQSHISPAVGIIFTLFALQTILRDLAAMALRNALAIAAENEIGRRGQQLGFDTGGSGDGFHNFTTYTTGSRPVTAGLSKQVKGGANTPVRKLSSSQQSVIPQTQVPYLPVNEPPMVWYHQCFVQLLFTYAKAVTIKPSDQRSPIPFSQAYRKMTRDEWAHGSLLILNELLVCANPEFEKLRTSLDNMIGQVSCGCRFTTKNVDSNTVFLFQPIFHALVINQTEGELAVQSVNQARWAVSSSSNSWISILNTDTPLHTLTSPSHVFGDEGVASELLRQQQFRQQRAAPIVSEACQCILSANLDKVWSLVLGCLSSKHIGVLHLVLKVLPRLISFERTFLNPDVVRTVVNFLFDCVNKDREKGYALVTLGLMTHALDNEFEKQGYLAQLIAILLSLLTSTKEVANSKRRPGSLSTAVLLTIGLIAKSLRSRACSSLKPLLDPMISRGLSQPMTATCSLIVKHIPELKRDVQDSLLKRINLVLANSSGYSVTTPVAIASPNSTVPAVFGSTPPASNSSGGRFSVVGVSRLVPNRGRSPLVLSASGHVRTSSIPLPGFPWGEAFSKSPTIDFDLDLPSDLLTENQLVAVALRTLGNFDFTGKSQIPALYQKPLVLSLEDISVGSRQTHQFTIINYFLGHTLAYCVKHTAENFISVSTCSVKEIRLEGVRTCLRLMLPLIQSAELVPDPLNKTLDAVSDILAKLLVVGISDPDPEVRKCVFSSLDSQFDNYLAQSRHLNSLFVALNDEVFAIRGFVMQCIGRLSDINPACVQPTLRKVMLRIITDLADSGTTRNREESVALVAILASTAPHFVLPYGESLLHVIIPQIRKALPVNLRMRLLIMRNERLRKAGKGGSCLNVDMLTDSSEISLSTALLASQSAAHAAAQAVQAVATATARSAGQQLFRSLSGNKPAPTSTQATTVGARAVVAANYAAHSAAVAAKVISTAVGRHVKGGAGLYDYASTYHNAVGCPSFSREITTGLDLLIGNPDETLPGTNQEFLSVAAALGGGDAAEASKGLLLVNGAPSRPVEGIGAVPAKLFPAPGALRPGQSSSEDANALWGEPKGLVVALFSALAHLSSVCPKAIVPLMDDLIPILAYMLQDSTCHEKRSVAAWALGVLVSNTGYVVLPYLKHPDLLELLFTLLKRVESKSIQAEIIRVLGLIGAVDPFKLRVSGGHYDYIQDTDIVISQHDVVESRDVDITQSELLVNLCWENREEFFATYSLSALINVLREPGTKGNWDSVVQTIVHVMESFSQRAIPCLHQVMAELFKCLKSLHEVRTRSGSSPVKLIFQLQETILLHMCGIVQVIGPFAKEFASEIVDVITTFWSDSTPAVQRNCIRLAGVTANVLQTDFRPYMSRLAPCMLRSLKQDLNDDNLVVLCELLSDLGSLLDDHLHILVPVMAYLVGNTEEPGFEHLLRTALESQNIPPPQPTASGPVSVVRTGGQPFSSSCSPESVELMTAASPTYLDVEPLVMGTPVDSLFPETSISGGGGALRNTLRAAQKATTTSQVVGSLNLRLAALRCLVKLTDVLYVEPLATAIVHPFCRLLTTLSERSQGVVEVKGKPSGSHVALKALFPLCMDVITNLLTQMGPGFKFVMPVVQVTLSVVKMTHQRYNATLNKLTTEGLMGLNSVVDRPILQDTHANFTRKTEPEKQNEVAVGITTKNSQNSYSKMHIQPLVYDHATVPVTAAPLFSPPSLNLQRAWQSSRLVNPDDWNQWLKTLSVALLRESPSPAIRACARLTAIAPQISRRLFNAAFMSCWKELRDAEQDDLINTLESVLRLPSSASQAREISQAILNLEEFMAHADKFSSKTPRVHLPLSLNLLADRAMKNRAFAKALRYKELEFIDEVEKFSSPTPSTLAALLAIYDKLQLTEASNGVLLYATKDPRNKLTDEELWYEKLHNWDRAIALCDRKLEDERIKDKTKPILCRLRCLHSLGQWAQLESMAWDRWGSLSEAARHQVAPLAASAAITVGAWERAAHYTRAFPPADHEGGFYRAILTLHDGDYAKALDEVAKSRSILASNLTPLTSEGYQRAYPVVAVERFFVRTSFDAYQLDLVGAQLLSEVEEVVQYKLVSERRPILHEAWHNRLLGCQSVVEDWGRVIQLRRLVLDPRENIKSCLRYAGLCRRSGRFSLSLQVILKMLSENPADVPWNEPVPAPDPAIIFSYTKLLWASGSKEEAVTRLRVLRDCVIEPMLRVQDTKLEEAGQDVGQQPSVTTKNVTEIANRIVELRKLMSKCCLRLGNWYSELYIRSSSDRSDVNSNLPTSSGTGFFLSTADGNKPHQPHLVHPPSTDLQQNGLSVNSSLQSGSAGSNFHFLDEKTISTHNFVIQCYRTATEHTPGNRLAWQAWAMANYDLFTRLGVEKAQIEQKETMIRQMMSPEVGDLNATDVGNSSSCSTLKQSLTALGQRRTILQRSIEQLAAPSVRGYINSISISPEANLQDSLRLINLLFQFGHVSEIRDIIREGLSKIRLQNWLVVLQQLLARIDTPHEHVANIIVDLLVAVGRQFPQALINSLVLAFKSGGSDRRRYYATKILYFMEEHSPRLVYEAFLLNEELIRLSVTWMEMWFECLEDASRVYFVEKDTAKMFRLLHPLHMVMERGHETINEAAFLQEFGKELNNSRIYCERFENQGLKADLQQAWEGYYTLYRTLSKRVTNLTSLDLTCAAPRLQAYGKDWVLAVPGSYKPQLPLVRLAGVKNCLMVMSSKQHPRKCTMLGSNGKTYVFLLKGHEDTRQDERVMQFFGLINTLLMTNPETLRRNLTIQRFSIIPLSTNTGLIGWVPNSDTLHSLIREYRDKTDITLNQEHREMLHLAPDFDRLNLSQKTEVFEAGLKVSSGRDLANILWLKSHNSETWFERRTTFIRSLAVMSMVGYILGLGDRHPSNLMLCRETGKIVHIDFGDCFEVAMMREKYPEKVPFRLTRMLVAAMEVTGIDGVYRHTCETVMQLMRDNRDSLLAVLEAFIHDPLLQWVLLENKRSVLQPPAVANSQVSANSTVVQQPTRGVPPQGQQQQVEEDGVNHPRGPVGGARYHQASSRLPTTPNQAQATVHPRNLPFVFTNLNYPSSFSLRDCRHINPWRHHLCNGPWLGCYETAKAMRRQTDLGTIVCERIGLQGFIFSAKPPTEGDYYDDFQSA</sequence>
<evidence type="ECO:0000256" key="1">
    <source>
        <dbReference type="ARBA" id="ARBA00011031"/>
    </source>
</evidence>
<dbReference type="SUPFAM" id="SSF48371">
    <property type="entry name" value="ARM repeat"/>
    <property type="match status" value="1"/>
</dbReference>
<dbReference type="InterPro" id="IPR036940">
    <property type="entry name" value="PI3/4_kinase_cat_sf"/>
</dbReference>
<dbReference type="InterPro" id="IPR000403">
    <property type="entry name" value="PI3/4_kinase_cat_dom"/>
</dbReference>
<dbReference type="GO" id="GO:0044877">
    <property type="term" value="F:protein-containing complex binding"/>
    <property type="evidence" value="ECO:0007669"/>
    <property type="project" value="InterPro"/>
</dbReference>
<dbReference type="Pfam" id="PF11865">
    <property type="entry name" value="mTOR_dom"/>
    <property type="match status" value="1"/>
</dbReference>
<dbReference type="Pfam" id="PF00454">
    <property type="entry name" value="PI3_PI4_kinase"/>
    <property type="match status" value="1"/>
</dbReference>
<comment type="catalytic activity">
    <reaction evidence="9">
        <text>L-threonyl-[protein] + ATP = O-phospho-L-threonyl-[protein] + ADP + H(+)</text>
        <dbReference type="Rhea" id="RHEA:46608"/>
        <dbReference type="Rhea" id="RHEA-COMP:11060"/>
        <dbReference type="Rhea" id="RHEA-COMP:11605"/>
        <dbReference type="ChEBI" id="CHEBI:15378"/>
        <dbReference type="ChEBI" id="CHEBI:30013"/>
        <dbReference type="ChEBI" id="CHEBI:30616"/>
        <dbReference type="ChEBI" id="CHEBI:61977"/>
        <dbReference type="ChEBI" id="CHEBI:456216"/>
        <dbReference type="EC" id="2.7.11.1"/>
    </reaction>
</comment>
<keyword evidence="4" id="KW-0808">Transferase</keyword>
<dbReference type="PANTHER" id="PTHR11139:SF9">
    <property type="entry name" value="SERINE_THREONINE-PROTEIN KINASE MTOR"/>
    <property type="match status" value="1"/>
</dbReference>
<evidence type="ECO:0000313" key="14">
    <source>
        <dbReference type="EMBL" id="VDD81118.1"/>
    </source>
</evidence>
<dbReference type="Gene3D" id="1.20.120.150">
    <property type="entry name" value="FKBP12-rapamycin binding domain"/>
    <property type="match status" value="1"/>
</dbReference>
<keyword evidence="8" id="KW-0067">ATP-binding</keyword>
<dbReference type="FunFam" id="1.20.120.150:FF:000001">
    <property type="entry name" value="Serine/threonine-protein kinase TOR"/>
    <property type="match status" value="1"/>
</dbReference>
<dbReference type="Proteomes" id="UP000267029">
    <property type="component" value="Unassembled WGS sequence"/>
</dbReference>
<dbReference type="InterPro" id="IPR026683">
    <property type="entry name" value="TOR_cat"/>
</dbReference>
<dbReference type="PROSITE" id="PS50290">
    <property type="entry name" value="PI3_4_KINASE_3"/>
    <property type="match status" value="1"/>
</dbReference>
<keyword evidence="7" id="KW-0418">Kinase</keyword>
<dbReference type="InterPro" id="IPR018936">
    <property type="entry name" value="PI3/4_kinase_CS"/>
</dbReference>
<evidence type="ECO:0000256" key="2">
    <source>
        <dbReference type="ARBA" id="ARBA00012513"/>
    </source>
</evidence>
<dbReference type="InterPro" id="IPR036738">
    <property type="entry name" value="FRB_sf"/>
</dbReference>
<dbReference type="PROSITE" id="PS00916">
    <property type="entry name" value="PI3_4_KINASE_2"/>
    <property type="match status" value="1"/>
</dbReference>
<evidence type="ECO:0000256" key="3">
    <source>
        <dbReference type="ARBA" id="ARBA00022527"/>
    </source>
</evidence>
<keyword evidence="5" id="KW-0677">Repeat</keyword>
<gene>
    <name evidence="14" type="ORF">MCOS_LOCUS7121</name>
</gene>
<dbReference type="InterPro" id="IPR014009">
    <property type="entry name" value="PIK_FAT"/>
</dbReference>
<dbReference type="GO" id="GO:0005737">
    <property type="term" value="C:cytoplasm"/>
    <property type="evidence" value="ECO:0007669"/>
    <property type="project" value="TreeGrafter"/>
</dbReference>
<evidence type="ECO:0000256" key="11">
    <source>
        <dbReference type="SAM" id="MobiDB-lite"/>
    </source>
</evidence>
<evidence type="ECO:0000256" key="4">
    <source>
        <dbReference type="ARBA" id="ARBA00022679"/>
    </source>
</evidence>